<proteinExistence type="predicted"/>
<reference evidence="2 3" key="1">
    <citation type="submission" date="2023-10" db="EMBL/GenBank/DDBJ databases">
        <title>179-bfca-hs.</title>
        <authorList>
            <person name="Miliotis G."/>
            <person name="Sengupta P."/>
            <person name="Hameed A."/>
            <person name="Chuvochina M."/>
            <person name="Mcdonagh F."/>
            <person name="Simpson A.C."/>
            <person name="Singh N.K."/>
            <person name="Rekha P.D."/>
            <person name="Raman K."/>
            <person name="Hugenholtz P."/>
            <person name="Venkateswaran K."/>
        </authorList>
    </citation>
    <scope>NUCLEOTIDE SEQUENCE [LARGE SCALE GENOMIC DNA]</scope>
    <source>
        <strain evidence="2 3">179-BFC-A-HS</strain>
    </source>
</reference>
<dbReference type="EMBL" id="JAROCA020000001">
    <property type="protein sequence ID" value="MDY0404442.1"/>
    <property type="molecule type" value="Genomic_DNA"/>
</dbReference>
<dbReference type="RefSeq" id="WP_320384195.1">
    <property type="nucleotide sequence ID" value="NZ_JAROCA020000001.1"/>
</dbReference>
<sequence>MVKRHRKFAKTIFVVLLICIFLGAFFIPFRTALVFYDGTTHQLAAYLPIKKGESFHIIWKHSIHLTDVIEKYKITENNAIKQDEIVYEHFGIGMPSYALEGEKFTYENGKYHIKNLNNVFPAINIRNGKTISKHRLVWGWNGEHMIWLNHIFRRAPGMK</sequence>
<evidence type="ECO:0000313" key="2">
    <source>
        <dbReference type="EMBL" id="MDY0404442.1"/>
    </source>
</evidence>
<gene>
    <name evidence="2" type="ORF">P5G51_002565</name>
</gene>
<keyword evidence="3" id="KW-1185">Reference proteome</keyword>
<organism evidence="2 3">
    <name type="scientific">Tigheibacillus jepli</name>
    <dbReference type="NCBI Taxonomy" id="3035914"/>
    <lineage>
        <taxon>Bacteria</taxon>
        <taxon>Bacillati</taxon>
        <taxon>Bacillota</taxon>
        <taxon>Bacilli</taxon>
        <taxon>Bacillales</taxon>
        <taxon>Bacillaceae</taxon>
        <taxon>Tigheibacillus</taxon>
    </lineage>
</organism>
<dbReference type="Pfam" id="PF08905">
    <property type="entry name" value="DUF1850"/>
    <property type="match status" value="1"/>
</dbReference>
<keyword evidence="1" id="KW-0472">Membrane</keyword>
<keyword evidence="1" id="KW-0812">Transmembrane</keyword>
<keyword evidence="1" id="KW-1133">Transmembrane helix</keyword>
<dbReference type="Proteomes" id="UP001228376">
    <property type="component" value="Unassembled WGS sequence"/>
</dbReference>
<name>A0ABU5CF11_9BACI</name>
<protein>
    <submittedName>
        <fullName evidence="2">DUF1850 domain-containing protein</fullName>
    </submittedName>
</protein>
<comment type="caution">
    <text evidence="2">The sequence shown here is derived from an EMBL/GenBank/DDBJ whole genome shotgun (WGS) entry which is preliminary data.</text>
</comment>
<accession>A0ABU5CF11</accession>
<dbReference type="InterPro" id="IPR015001">
    <property type="entry name" value="DUF1850"/>
</dbReference>
<evidence type="ECO:0000313" key="3">
    <source>
        <dbReference type="Proteomes" id="UP001228376"/>
    </source>
</evidence>
<evidence type="ECO:0000256" key="1">
    <source>
        <dbReference type="SAM" id="Phobius"/>
    </source>
</evidence>
<feature type="transmembrane region" description="Helical" evidence="1">
    <location>
        <begin position="12"/>
        <end position="36"/>
    </location>
</feature>